<evidence type="ECO:0000313" key="3">
    <source>
        <dbReference type="WBParaSite" id="HCON_00068880-00001"/>
    </source>
</evidence>
<dbReference type="PANTHER" id="PTHR46068:SF1">
    <property type="entry name" value="TRANSPOSASE IS30-LIKE HTH DOMAIN-CONTAINING PROTEIN"/>
    <property type="match status" value="1"/>
</dbReference>
<name>A0A7I4Y8F1_HAECO</name>
<dbReference type="PANTHER" id="PTHR46068">
    <property type="entry name" value="PROTEIN CBG27172"/>
    <property type="match status" value="1"/>
</dbReference>
<evidence type="ECO:0000313" key="2">
    <source>
        <dbReference type="Proteomes" id="UP000025227"/>
    </source>
</evidence>
<dbReference type="InterPro" id="IPR036397">
    <property type="entry name" value="RNaseH_sf"/>
</dbReference>
<dbReference type="Gene3D" id="3.30.420.10">
    <property type="entry name" value="Ribonuclease H-like superfamily/Ribonuclease H"/>
    <property type="match status" value="1"/>
</dbReference>
<organism evidence="2 3">
    <name type="scientific">Haemonchus contortus</name>
    <name type="common">Barber pole worm</name>
    <dbReference type="NCBI Taxonomy" id="6289"/>
    <lineage>
        <taxon>Eukaryota</taxon>
        <taxon>Metazoa</taxon>
        <taxon>Ecdysozoa</taxon>
        <taxon>Nematoda</taxon>
        <taxon>Chromadorea</taxon>
        <taxon>Rhabditida</taxon>
        <taxon>Rhabditina</taxon>
        <taxon>Rhabditomorpha</taxon>
        <taxon>Strongyloidea</taxon>
        <taxon>Trichostrongylidae</taxon>
        <taxon>Haemonchus</taxon>
    </lineage>
</organism>
<proteinExistence type="predicted"/>
<keyword evidence="2" id="KW-1185">Reference proteome</keyword>
<dbReference type="GO" id="GO:0005634">
    <property type="term" value="C:nucleus"/>
    <property type="evidence" value="ECO:0007669"/>
    <property type="project" value="UniProtKB-SubCell"/>
</dbReference>
<protein>
    <submittedName>
        <fullName evidence="3">DDE_3 domain-containing protein</fullName>
    </submittedName>
</protein>
<comment type="subcellular location">
    <subcellularLocation>
        <location evidence="1">Nucleus</location>
    </subcellularLocation>
</comment>
<dbReference type="OMA" id="MVWARIT"/>
<dbReference type="GO" id="GO:0003676">
    <property type="term" value="F:nucleic acid binding"/>
    <property type="evidence" value="ECO:0007669"/>
    <property type="project" value="InterPro"/>
</dbReference>
<dbReference type="Proteomes" id="UP000025227">
    <property type="component" value="Unplaced"/>
</dbReference>
<dbReference type="WBParaSite" id="HCON_00068880-00001">
    <property type="protein sequence ID" value="HCON_00068880-00001"/>
    <property type="gene ID" value="HCON_00068880"/>
</dbReference>
<dbReference type="SUPFAM" id="SSF46689">
    <property type="entry name" value="Homeodomain-like"/>
    <property type="match status" value="1"/>
</dbReference>
<evidence type="ECO:0000256" key="1">
    <source>
        <dbReference type="ARBA" id="ARBA00004123"/>
    </source>
</evidence>
<reference evidence="3" key="1">
    <citation type="submission" date="2020-12" db="UniProtKB">
        <authorList>
            <consortium name="WormBaseParasite"/>
        </authorList>
    </citation>
    <scope>IDENTIFICATION</scope>
    <source>
        <strain evidence="3">MHco3</strain>
    </source>
</reference>
<accession>A0A7I4Y8F1</accession>
<dbReference type="OrthoDB" id="5820972at2759"/>
<dbReference type="AlphaFoldDB" id="A0A7I4Y8F1"/>
<sequence>MRPSPHRATIAHLVDEGCSAAEIARRLHINDRMVRRIVAQYRKRGHHLPLPKSGRPRTVNVPRIRKVIKKRISRNDEVSMNKIASDLHISRKSVQNIVKCELDFHSYRFFRGQMLSEAAKKNRLEKCQKLLSAVYAGRLSDIVWTDEKIFTLEVAHNSQNQRQLLPQAEKNSRKRRVKTRSLFPKSVMVWARITSEGKTPLVFVDKNIKINSETYQNVILRDTLLPWARNHFGERNFILQQDWAPAHGSKSTICFCRHHFPGFWDKDMWPSNSPDLNPMDYSVWSYLQQKVSSSPHRSLDSLKAALQMEWQKIDVDYLRPTVEAFTKRLEACILAKGDHFEQYLE</sequence>
<dbReference type="InterPro" id="IPR009057">
    <property type="entry name" value="Homeodomain-like_sf"/>
</dbReference>